<evidence type="ECO:0000256" key="1">
    <source>
        <dbReference type="SAM" id="MobiDB-lite"/>
    </source>
</evidence>
<dbReference type="Proteomes" id="UP000249061">
    <property type="component" value="Unassembled WGS sequence"/>
</dbReference>
<evidence type="ECO:0000313" key="3">
    <source>
        <dbReference type="Proteomes" id="UP000249061"/>
    </source>
</evidence>
<dbReference type="AlphaFoldDB" id="A0A2W5TFK8"/>
<dbReference type="EMBL" id="QFQP01000011">
    <property type="protein sequence ID" value="PZR12707.1"/>
    <property type="molecule type" value="Genomic_DNA"/>
</dbReference>
<gene>
    <name evidence="2" type="ORF">DI536_14110</name>
</gene>
<reference evidence="2 3" key="1">
    <citation type="submission" date="2017-08" db="EMBL/GenBank/DDBJ databases">
        <title>Infants hospitalized years apart are colonized by the same room-sourced microbial strains.</title>
        <authorList>
            <person name="Brooks B."/>
            <person name="Olm M.R."/>
            <person name="Firek B.A."/>
            <person name="Baker R."/>
            <person name="Thomas B.C."/>
            <person name="Morowitz M.J."/>
            <person name="Banfield J.F."/>
        </authorList>
    </citation>
    <scope>NUCLEOTIDE SEQUENCE [LARGE SCALE GENOMIC DNA]</scope>
    <source>
        <strain evidence="2">S2_003_000_R2_14</strain>
    </source>
</reference>
<feature type="region of interest" description="Disordered" evidence="1">
    <location>
        <begin position="1"/>
        <end position="21"/>
    </location>
</feature>
<proteinExistence type="predicted"/>
<accession>A0A2W5TFK8</accession>
<sequence length="188" mass="19507">MHRIDADAHVGNMFSEGDPSIPRMPTQIDTHWLNAVQEELMSVVLAADIAPVKGTWNQVLTAIDKLNPVKAACTVSCDGSGGVELVGAARNVAGVSIEPGGGGLLERVRVTFTNEVDSPIGGSVLVVKQPSVGTLPAAVIVPIQQSLTSTYFEFAISSAPESFGTTSSVYTPTVAALSQRYAVTVIGA</sequence>
<protein>
    <submittedName>
        <fullName evidence="2">Uncharacterized protein</fullName>
    </submittedName>
</protein>
<organism evidence="2 3">
    <name type="scientific">Archangium gephyra</name>
    <dbReference type="NCBI Taxonomy" id="48"/>
    <lineage>
        <taxon>Bacteria</taxon>
        <taxon>Pseudomonadati</taxon>
        <taxon>Myxococcota</taxon>
        <taxon>Myxococcia</taxon>
        <taxon>Myxococcales</taxon>
        <taxon>Cystobacterineae</taxon>
        <taxon>Archangiaceae</taxon>
        <taxon>Archangium</taxon>
    </lineage>
</organism>
<comment type="caution">
    <text evidence="2">The sequence shown here is derived from an EMBL/GenBank/DDBJ whole genome shotgun (WGS) entry which is preliminary data.</text>
</comment>
<evidence type="ECO:0000313" key="2">
    <source>
        <dbReference type="EMBL" id="PZR12707.1"/>
    </source>
</evidence>
<name>A0A2W5TFK8_9BACT</name>